<evidence type="ECO:0000313" key="3">
    <source>
        <dbReference type="Proteomes" id="UP000023795"/>
    </source>
</evidence>
<dbReference type="RefSeq" id="WP_009501751.1">
    <property type="nucleotide sequence ID" value="NZ_ANIN01000002.1"/>
</dbReference>
<dbReference type="STRING" id="1230338.MOMA_06581"/>
<dbReference type="PATRIC" id="fig|1230338.3.peg.1406"/>
<dbReference type="CDD" id="cd01948">
    <property type="entry name" value="EAL"/>
    <property type="match status" value="1"/>
</dbReference>
<dbReference type="OrthoDB" id="9804951at2"/>
<dbReference type="AlphaFoldDB" id="L2F606"/>
<dbReference type="InterPro" id="IPR001633">
    <property type="entry name" value="EAL_dom"/>
</dbReference>
<proteinExistence type="predicted"/>
<dbReference type="InterPro" id="IPR035919">
    <property type="entry name" value="EAL_sf"/>
</dbReference>
<dbReference type="SMART" id="SM00052">
    <property type="entry name" value="EAL"/>
    <property type="match status" value="1"/>
</dbReference>
<organism evidence="2 3">
    <name type="scientific">Moraxella macacae 0408225</name>
    <dbReference type="NCBI Taxonomy" id="1230338"/>
    <lineage>
        <taxon>Bacteria</taxon>
        <taxon>Pseudomonadati</taxon>
        <taxon>Pseudomonadota</taxon>
        <taxon>Gammaproteobacteria</taxon>
        <taxon>Moraxellales</taxon>
        <taxon>Moraxellaceae</taxon>
        <taxon>Moraxella</taxon>
    </lineage>
</organism>
<dbReference type="InterPro" id="IPR050706">
    <property type="entry name" value="Cyclic-di-GMP_PDE-like"/>
</dbReference>
<protein>
    <submittedName>
        <fullName evidence="2">Diguanylate cyclase/phosphodiesterase</fullName>
    </submittedName>
</protein>
<dbReference type="SUPFAM" id="SSF141868">
    <property type="entry name" value="EAL domain-like"/>
    <property type="match status" value="1"/>
</dbReference>
<evidence type="ECO:0000313" key="2">
    <source>
        <dbReference type="EMBL" id="ELA08206.1"/>
    </source>
</evidence>
<dbReference type="GO" id="GO:0071111">
    <property type="term" value="F:cyclic-guanylate-specific phosphodiesterase activity"/>
    <property type="evidence" value="ECO:0007669"/>
    <property type="project" value="InterPro"/>
</dbReference>
<dbReference type="Gene3D" id="3.20.20.450">
    <property type="entry name" value="EAL domain"/>
    <property type="match status" value="1"/>
</dbReference>
<reference evidence="2 3" key="1">
    <citation type="journal article" date="2013" name="Genome Announc.">
        <title>Genome Sequence of Moraxella macacae 0408225, a Novel Bacterial Species Isolated from a Cynomolgus Macaque with Epistaxis.</title>
        <authorList>
            <person name="Ladner J.T."/>
            <person name="Whitehouse C.A."/>
            <person name="Koroleva G.I."/>
            <person name="Palacios G.F."/>
        </authorList>
    </citation>
    <scope>NUCLEOTIDE SEQUENCE [LARGE SCALE GENOMIC DNA]</scope>
    <source>
        <strain evidence="2 3">0408225</strain>
    </source>
</reference>
<evidence type="ECO:0000259" key="1">
    <source>
        <dbReference type="PROSITE" id="PS50883"/>
    </source>
</evidence>
<dbReference type="PROSITE" id="PS50883">
    <property type="entry name" value="EAL"/>
    <property type="match status" value="1"/>
</dbReference>
<gene>
    <name evidence="2" type="ORF">MOMA_06581</name>
</gene>
<accession>L2F606</accession>
<feature type="domain" description="EAL" evidence="1">
    <location>
        <begin position="58"/>
        <end position="316"/>
    </location>
</feature>
<dbReference type="Proteomes" id="UP000023795">
    <property type="component" value="Unassembled WGS sequence"/>
</dbReference>
<dbReference type="EMBL" id="ANIN01000002">
    <property type="protein sequence ID" value="ELA08206.1"/>
    <property type="molecule type" value="Genomic_DNA"/>
</dbReference>
<comment type="caution">
    <text evidence="2">The sequence shown here is derived from an EMBL/GenBank/DDBJ whole genome shotgun (WGS) entry which is preliminary data.</text>
</comment>
<dbReference type="PANTHER" id="PTHR33121:SF79">
    <property type="entry name" value="CYCLIC DI-GMP PHOSPHODIESTERASE PDED-RELATED"/>
    <property type="match status" value="1"/>
</dbReference>
<dbReference type="PANTHER" id="PTHR33121">
    <property type="entry name" value="CYCLIC DI-GMP PHOSPHODIESTERASE PDEF"/>
    <property type="match status" value="1"/>
</dbReference>
<dbReference type="Pfam" id="PF00563">
    <property type="entry name" value="EAL"/>
    <property type="match status" value="1"/>
</dbReference>
<dbReference type="eggNOG" id="COG2200">
    <property type="taxonomic scope" value="Bacteria"/>
</dbReference>
<sequence length="330" mass="37892">MCTTIFKKTDGKYPLIFAPLFFENTLNTKKNMLHQACTQNSNQPVWLDKLNFSPPFNKTHIQSAFTYALNDSQIVAFFQPKIYFKPPVNSNNQPIYHFEALMRWHHPVLGILSPKDFLDQVLETFSQQLFENMVKHCMNQALAWQQQGFLVKLGINIDARQLLHENFLTFIQKTASKQPDFAKFIEFELTETAPIAHNHNTLTTLNFLHNHGFNIAIDDFGTGYASLSYLLNFPIDLLKFDKLFIQKIHTNPRQIQIVKTLTKMAHAMNIKVIAEGVETQAERQCLEQIGCDATQGFVHGQPMSADETTVWLQQTVLQQTTLQPANDMTD</sequence>
<keyword evidence="3" id="KW-1185">Reference proteome</keyword>
<name>L2F606_9GAMM</name>